<keyword evidence="6" id="KW-0820">tRNA-binding</keyword>
<dbReference type="InterPro" id="IPR005717">
    <property type="entry name" value="Ribosomal_uS7_bac/org-type"/>
</dbReference>
<keyword evidence="10" id="KW-1185">Reference proteome</keyword>
<organism evidence="9 10">
    <name type="scientific">Chlorobaculum limnaeum</name>
    <dbReference type="NCBI Taxonomy" id="274537"/>
    <lineage>
        <taxon>Bacteria</taxon>
        <taxon>Pseudomonadati</taxon>
        <taxon>Chlorobiota</taxon>
        <taxon>Chlorobiia</taxon>
        <taxon>Chlorobiales</taxon>
        <taxon>Chlorobiaceae</taxon>
        <taxon>Chlorobaculum</taxon>
    </lineage>
</organism>
<evidence type="ECO:0000256" key="1">
    <source>
        <dbReference type="ARBA" id="ARBA00007151"/>
    </source>
</evidence>
<dbReference type="InterPro" id="IPR000235">
    <property type="entry name" value="Ribosomal_uS7"/>
</dbReference>
<keyword evidence="5 6" id="KW-0687">Ribonucleoprotein</keyword>
<dbReference type="STRING" id="274537.BIU88_12220"/>
<dbReference type="GO" id="GO:0019843">
    <property type="term" value="F:rRNA binding"/>
    <property type="evidence" value="ECO:0007669"/>
    <property type="project" value="UniProtKB-UniRule"/>
</dbReference>
<dbReference type="InterPro" id="IPR036823">
    <property type="entry name" value="Ribosomal_uS7_dom_sf"/>
</dbReference>
<dbReference type="InterPro" id="IPR020606">
    <property type="entry name" value="Ribosomal_uS7_CS"/>
</dbReference>
<dbReference type="Proteomes" id="UP000095185">
    <property type="component" value="Chromosome"/>
</dbReference>
<dbReference type="GO" id="GO:0015935">
    <property type="term" value="C:small ribosomal subunit"/>
    <property type="evidence" value="ECO:0007669"/>
    <property type="project" value="InterPro"/>
</dbReference>
<dbReference type="PANTHER" id="PTHR11205">
    <property type="entry name" value="RIBOSOMAL PROTEIN S7"/>
    <property type="match status" value="1"/>
</dbReference>
<dbReference type="GO" id="GO:0000049">
    <property type="term" value="F:tRNA binding"/>
    <property type="evidence" value="ECO:0007669"/>
    <property type="project" value="UniProtKB-UniRule"/>
</dbReference>
<proteinExistence type="inferred from homology"/>
<evidence type="ECO:0000256" key="5">
    <source>
        <dbReference type="ARBA" id="ARBA00023274"/>
    </source>
</evidence>
<dbReference type="FunFam" id="1.10.455.10:FF:000001">
    <property type="entry name" value="30S ribosomal protein S7"/>
    <property type="match status" value="1"/>
</dbReference>
<evidence type="ECO:0000256" key="2">
    <source>
        <dbReference type="ARBA" id="ARBA00022730"/>
    </source>
</evidence>
<protein>
    <recommendedName>
        <fullName evidence="6">Small ribosomal subunit protein uS7</fullName>
    </recommendedName>
</protein>
<keyword evidence="4 6" id="KW-0689">Ribosomal protein</keyword>
<dbReference type="Pfam" id="PF00177">
    <property type="entry name" value="Ribosomal_S7"/>
    <property type="match status" value="1"/>
</dbReference>
<gene>
    <name evidence="6" type="primary">rpsG</name>
    <name evidence="9" type="ORF">BIU88_12220</name>
</gene>
<evidence type="ECO:0000313" key="10">
    <source>
        <dbReference type="Proteomes" id="UP000095185"/>
    </source>
</evidence>
<evidence type="ECO:0000256" key="6">
    <source>
        <dbReference type="HAMAP-Rule" id="MF_00480"/>
    </source>
</evidence>
<name>A0A1D8D4G0_CHLLM</name>
<dbReference type="HAMAP" id="MF_00480_B">
    <property type="entry name" value="Ribosomal_uS7_B"/>
    <property type="match status" value="1"/>
</dbReference>
<comment type="function">
    <text evidence="6">One of the primary rRNA binding proteins, it binds directly to 16S rRNA where it nucleates assembly of the head domain of the 30S subunit. Is located at the subunit interface close to the decoding center, probably blocks exit of the E-site tRNA.</text>
</comment>
<dbReference type="PROSITE" id="PS00052">
    <property type="entry name" value="RIBOSOMAL_S7"/>
    <property type="match status" value="1"/>
</dbReference>
<dbReference type="Gene3D" id="1.10.455.10">
    <property type="entry name" value="Ribosomal protein S7 domain"/>
    <property type="match status" value="1"/>
</dbReference>
<keyword evidence="2 6" id="KW-0699">rRNA-binding</keyword>
<dbReference type="CDD" id="cd14869">
    <property type="entry name" value="uS7_Bacteria"/>
    <property type="match status" value="1"/>
</dbReference>
<dbReference type="NCBIfam" id="TIGR01029">
    <property type="entry name" value="rpsG_bact"/>
    <property type="match status" value="1"/>
</dbReference>
<dbReference type="OrthoDB" id="9807653at2"/>
<sequence>MAKKGSGYGVRGGDHRYGDETVSRLINAIMLDGKKVVATKVVYDAFDIIANKVEGGDALEVFRKAMGNVAPLVEVRSKRVGGATYQIPMEVPASRRTALAFRWIKQYATRRGGRSMAEKLAAELLDASNEQGASVKKRDEVHRMAEANKAFAHFRF</sequence>
<evidence type="ECO:0000256" key="4">
    <source>
        <dbReference type="ARBA" id="ARBA00022980"/>
    </source>
</evidence>
<comment type="similarity">
    <text evidence="1 6 7">Belongs to the universal ribosomal protein uS7 family.</text>
</comment>
<dbReference type="RefSeq" id="WP_069811011.1">
    <property type="nucleotide sequence ID" value="NZ_CP017305.1"/>
</dbReference>
<accession>A0A1D8D4G0</accession>
<dbReference type="InterPro" id="IPR023798">
    <property type="entry name" value="Ribosomal_uS7_dom"/>
</dbReference>
<dbReference type="GO" id="GO:0003735">
    <property type="term" value="F:structural constituent of ribosome"/>
    <property type="evidence" value="ECO:0007669"/>
    <property type="project" value="InterPro"/>
</dbReference>
<dbReference type="EMBL" id="CP017305">
    <property type="protein sequence ID" value="AOS84825.1"/>
    <property type="molecule type" value="Genomic_DNA"/>
</dbReference>
<comment type="subunit">
    <text evidence="6">Part of the 30S ribosomal subunit. Contacts proteins S9 and S11.</text>
</comment>
<evidence type="ECO:0000256" key="7">
    <source>
        <dbReference type="RuleBase" id="RU003619"/>
    </source>
</evidence>
<feature type="domain" description="Small ribosomal subunit protein uS7" evidence="8">
    <location>
        <begin position="14"/>
        <end position="149"/>
    </location>
</feature>
<evidence type="ECO:0000313" key="9">
    <source>
        <dbReference type="EMBL" id="AOS84825.1"/>
    </source>
</evidence>
<evidence type="ECO:0000259" key="8">
    <source>
        <dbReference type="Pfam" id="PF00177"/>
    </source>
</evidence>
<dbReference type="SUPFAM" id="SSF47973">
    <property type="entry name" value="Ribosomal protein S7"/>
    <property type="match status" value="1"/>
</dbReference>
<reference evidence="9" key="1">
    <citation type="submission" date="2016-09" db="EMBL/GenBank/DDBJ databases">
        <title>Genome sequence of Chlorobaculum limnaeum.</title>
        <authorList>
            <person name="Liu Z."/>
            <person name="Tank M."/>
            <person name="Bryant D.A."/>
        </authorList>
    </citation>
    <scope>NUCLEOTIDE SEQUENCE [LARGE SCALE GENOMIC DNA]</scope>
    <source>
        <strain evidence="9">DSM 1677</strain>
    </source>
</reference>
<keyword evidence="3 6" id="KW-0694">RNA-binding</keyword>
<dbReference type="GO" id="GO:0006412">
    <property type="term" value="P:translation"/>
    <property type="evidence" value="ECO:0007669"/>
    <property type="project" value="UniProtKB-UniRule"/>
</dbReference>
<evidence type="ECO:0000256" key="3">
    <source>
        <dbReference type="ARBA" id="ARBA00022884"/>
    </source>
</evidence>
<dbReference type="KEGG" id="clz:BIU88_12220"/>
<dbReference type="AlphaFoldDB" id="A0A1D8D4G0"/>
<dbReference type="PIRSF" id="PIRSF002122">
    <property type="entry name" value="RPS7p_RPS7a_RPS5e_RPS7o"/>
    <property type="match status" value="1"/>
</dbReference>